<dbReference type="GO" id="GO:0016989">
    <property type="term" value="F:sigma factor antagonist activity"/>
    <property type="evidence" value="ECO:0007669"/>
    <property type="project" value="TreeGrafter"/>
</dbReference>
<keyword evidence="1" id="KW-0472">Membrane</keyword>
<dbReference type="InterPro" id="IPR032508">
    <property type="entry name" value="FecR_C"/>
</dbReference>
<dbReference type="Pfam" id="PF04773">
    <property type="entry name" value="FecR"/>
    <property type="match status" value="1"/>
</dbReference>
<dbReference type="InterPro" id="IPR006860">
    <property type="entry name" value="FecR"/>
</dbReference>
<accession>A0A6G9AW21</accession>
<dbReference type="AlphaFoldDB" id="A0A6G9AW21"/>
<evidence type="ECO:0000313" key="5">
    <source>
        <dbReference type="Proteomes" id="UP000501802"/>
    </source>
</evidence>
<dbReference type="PANTHER" id="PTHR30273">
    <property type="entry name" value="PERIPLASMIC SIGNAL SENSOR AND SIGMA FACTOR ACTIVATOR FECR-RELATED"/>
    <property type="match status" value="1"/>
</dbReference>
<dbReference type="KEGG" id="spib:G8759_29915"/>
<feature type="transmembrane region" description="Helical" evidence="1">
    <location>
        <begin position="94"/>
        <end position="112"/>
    </location>
</feature>
<evidence type="ECO:0000259" key="2">
    <source>
        <dbReference type="Pfam" id="PF04773"/>
    </source>
</evidence>
<proteinExistence type="predicted"/>
<gene>
    <name evidence="4" type="ORF">G8759_29915</name>
</gene>
<dbReference type="Gene3D" id="2.60.120.1440">
    <property type="match status" value="1"/>
</dbReference>
<dbReference type="Proteomes" id="UP000501802">
    <property type="component" value="Chromosome"/>
</dbReference>
<dbReference type="PIRSF" id="PIRSF018266">
    <property type="entry name" value="FecR"/>
    <property type="match status" value="1"/>
</dbReference>
<dbReference type="RefSeq" id="WP_167216564.1">
    <property type="nucleotide sequence ID" value="NZ_CP050063.1"/>
</dbReference>
<name>A0A6G9AW21_9BACT</name>
<organism evidence="4 5">
    <name type="scientific">Spirosoma aureum</name>
    <dbReference type="NCBI Taxonomy" id="2692134"/>
    <lineage>
        <taxon>Bacteria</taxon>
        <taxon>Pseudomonadati</taxon>
        <taxon>Bacteroidota</taxon>
        <taxon>Cytophagia</taxon>
        <taxon>Cytophagales</taxon>
        <taxon>Cytophagaceae</taxon>
        <taxon>Spirosoma</taxon>
    </lineage>
</organism>
<evidence type="ECO:0000313" key="4">
    <source>
        <dbReference type="EMBL" id="QIP16558.1"/>
    </source>
</evidence>
<keyword evidence="1" id="KW-0812">Transmembrane</keyword>
<protein>
    <submittedName>
        <fullName evidence="4">Iron dicitrate transport regulator FecR</fullName>
    </submittedName>
</protein>
<evidence type="ECO:0000259" key="3">
    <source>
        <dbReference type="Pfam" id="PF16344"/>
    </source>
</evidence>
<keyword evidence="5" id="KW-1185">Reference proteome</keyword>
<dbReference type="Pfam" id="PF16344">
    <property type="entry name" value="FecR_C"/>
    <property type="match status" value="1"/>
</dbReference>
<feature type="domain" description="FecR protein" evidence="2">
    <location>
        <begin position="120"/>
        <end position="216"/>
    </location>
</feature>
<dbReference type="InterPro" id="IPR012373">
    <property type="entry name" value="Ferrdict_sens_TM"/>
</dbReference>
<keyword evidence="1" id="KW-1133">Transmembrane helix</keyword>
<dbReference type="PANTHER" id="PTHR30273:SF2">
    <property type="entry name" value="PROTEIN FECR"/>
    <property type="match status" value="1"/>
</dbReference>
<feature type="domain" description="Protein FecR C-terminal" evidence="3">
    <location>
        <begin position="263"/>
        <end position="330"/>
    </location>
</feature>
<reference evidence="4 5" key="1">
    <citation type="submission" date="2020-03" db="EMBL/GenBank/DDBJ databases">
        <authorList>
            <person name="Kim M.K."/>
        </authorList>
    </citation>
    <scope>NUCLEOTIDE SEQUENCE [LARGE SCALE GENOMIC DNA]</scope>
    <source>
        <strain evidence="4 5">BT328</strain>
    </source>
</reference>
<sequence length="336" mass="38069">MNQLVNKQLIFDSFAGKATTLQRKLIDEWCEDPRHEELFYEWLEEWEQSHLQYVADQQSALTSYTNFLTTDRPADVQAGEAIRMTLPTPTRRNWLLWAVAASVAIMVGSFTFRQQLLNQTYETAYGQTRVVQLEDGSQVTLNANSTLRVPRFGFGRETRQVWLDGEALFSVTHMINNQRFVVKTGNGADVVVLGTEFTLYARPRGTQVVLQRGKVELHYQQAGQGEQQVTLKPGDLVNLKRNGVARLKPIPQPANYAAWRDHRYVFEETSLKEITYLFQENFGMSLEISDPETAALTLSGAYPAQSADDLLSIIAEALNIRITRQGDKVLLAPQPI</sequence>
<dbReference type="EMBL" id="CP050063">
    <property type="protein sequence ID" value="QIP16558.1"/>
    <property type="molecule type" value="Genomic_DNA"/>
</dbReference>
<evidence type="ECO:0000256" key="1">
    <source>
        <dbReference type="SAM" id="Phobius"/>
    </source>
</evidence>
<dbReference type="Gene3D" id="3.55.50.30">
    <property type="match status" value="1"/>
</dbReference>